<dbReference type="AlphaFoldDB" id="I3Z668"/>
<keyword evidence="1" id="KW-1133">Transmembrane helix</keyword>
<dbReference type="GO" id="GO:0004560">
    <property type="term" value="F:alpha-L-fucosidase activity"/>
    <property type="evidence" value="ECO:0007669"/>
    <property type="project" value="InterPro"/>
</dbReference>
<dbReference type="HOGENOM" id="CLU_004617_2_2_10"/>
<keyword evidence="1" id="KW-0812">Transmembrane</keyword>
<proteinExistence type="predicted"/>
<evidence type="ECO:0000259" key="2">
    <source>
        <dbReference type="Pfam" id="PF14498"/>
    </source>
</evidence>
<dbReference type="Gene3D" id="1.50.10.10">
    <property type="match status" value="1"/>
</dbReference>
<keyword evidence="1" id="KW-0472">Membrane</keyword>
<accession>I3Z668</accession>
<dbReference type="InterPro" id="IPR054363">
    <property type="entry name" value="GH95_cat"/>
</dbReference>
<evidence type="ECO:0000256" key="1">
    <source>
        <dbReference type="SAM" id="Phobius"/>
    </source>
</evidence>
<dbReference type="eggNOG" id="COG1554">
    <property type="taxonomic scope" value="Bacteria"/>
</dbReference>
<reference evidence="6" key="1">
    <citation type="submission" date="2012-06" db="EMBL/GenBank/DDBJ databases">
        <title>The complete genome of Belliella baltica DSM 15883.</title>
        <authorList>
            <person name="Lucas S."/>
            <person name="Copeland A."/>
            <person name="Lapidus A."/>
            <person name="Goodwin L."/>
            <person name="Pitluck S."/>
            <person name="Peters L."/>
            <person name="Mikhailova N."/>
            <person name="Davenport K."/>
            <person name="Kyrpides N."/>
            <person name="Mavromatis K."/>
            <person name="Pagani I."/>
            <person name="Ivanova N."/>
            <person name="Ovchinnikova G."/>
            <person name="Zeytun A."/>
            <person name="Detter J.C."/>
            <person name="Han C."/>
            <person name="Land M."/>
            <person name="Hauser L."/>
            <person name="Markowitz V."/>
            <person name="Cheng J.-F."/>
            <person name="Hugenholtz P."/>
            <person name="Woyke T."/>
            <person name="Wu D."/>
            <person name="Tindall B."/>
            <person name="Pomrenke H."/>
            <person name="Brambilla E."/>
            <person name="Klenk H.-P."/>
            <person name="Eisen J.A."/>
        </authorList>
    </citation>
    <scope>NUCLEOTIDE SEQUENCE [LARGE SCALE GENOMIC DNA]</scope>
    <source>
        <strain evidence="6">DSM 15883 / CIP 108006 / LMG 21964 / BA134</strain>
    </source>
</reference>
<evidence type="ECO:0000259" key="3">
    <source>
        <dbReference type="Pfam" id="PF21307"/>
    </source>
</evidence>
<dbReference type="InterPro" id="IPR049053">
    <property type="entry name" value="AFCA-like_C"/>
</dbReference>
<feature type="transmembrane region" description="Helical" evidence="1">
    <location>
        <begin position="12"/>
        <end position="32"/>
    </location>
</feature>
<feature type="domain" description="Glycosyl hydrolase family 95 N-terminal" evidence="2">
    <location>
        <begin position="47"/>
        <end position="282"/>
    </location>
</feature>
<keyword evidence="6" id="KW-1185">Reference proteome</keyword>
<protein>
    <submittedName>
        <fullName evidence="5">Uncharacterized protein</fullName>
    </submittedName>
</protein>
<dbReference type="InterPro" id="IPR027414">
    <property type="entry name" value="GH95_N_dom"/>
</dbReference>
<dbReference type="PIRSF" id="PIRSF007663">
    <property type="entry name" value="UCP007663"/>
    <property type="match status" value="1"/>
</dbReference>
<dbReference type="Proteomes" id="UP000006050">
    <property type="component" value="Chromosome"/>
</dbReference>
<dbReference type="InterPro" id="IPR008928">
    <property type="entry name" value="6-hairpin_glycosidase_sf"/>
</dbReference>
<organism evidence="5 6">
    <name type="scientific">Belliella baltica (strain DSM 15883 / CIP 108006 / LMG 21964 / BA134)</name>
    <dbReference type="NCBI Taxonomy" id="866536"/>
    <lineage>
        <taxon>Bacteria</taxon>
        <taxon>Pseudomonadati</taxon>
        <taxon>Bacteroidota</taxon>
        <taxon>Cytophagia</taxon>
        <taxon>Cytophagales</taxon>
        <taxon>Cyclobacteriaceae</taxon>
        <taxon>Belliella</taxon>
    </lineage>
</organism>
<dbReference type="Pfam" id="PF21307">
    <property type="entry name" value="Glyco_hydro_95_C"/>
    <property type="match status" value="1"/>
</dbReference>
<sequence>MITKKINGQTACWIKKFISPLLFITFLIFPLFSCQEKKVEIDPDMKLWYDRPAQQWVEALPIGNGRLGAMVFGNPQEEVIQLNENTFYAGHPYRNDNPNALKALEGVRKLIFDGEYVQAQDTIDQNFFGGPHGMPYQTIGNLKLKYQDESEVENYYRELDLEYAVVSNRFKKSGVNFSTKIISSFPDQVIVAKITADKPKSISFSATMDRPGPFEITTTGEDQLIMSGISSDHEGIKGAVKFQANVKFVNKNGSIKSENKEIIISEADEVTIYISIATNFVNYKDISADASEKSTSLLEKAIENDFERIYKKHVTDYRNLFDRVQLDLGKSDAVNLPTDKRIAQFAEGNDAHLAALYFQFGRYLLIAASRPGGQPANLQGIWNHQMNPAWDSKYTVNINAEMNYWPAEITNLSELHEPFIQMAKDLSESGQQTARNMYGARGWVLHHNTDLWRVTGPIDFAAAGMWPLGGAWVSQHLFEKYDFSGDEKYLKSVYPVAKEAATFFLDFLVKDPQTGFWVVSPSVSPENIPYQFHNSAVAAGNTMDNQLVFDLFTKTIRAAEILGDEDDLINEMKEKLSMLPPMQIGKWGQLQEWMGDWDNPQDNHRHVSHLYGLYPSNQISPYRTPELFGAAKTSLLARGDESTGWSMGWKVNLWARFLDGNHAYKLIKDQLSPAILPDGKERGGTYPNLFDSHPPFQIDGNFGCTAGIAEMLVQSHDGAIHILPALPDAWENGSVCGLRARGGFEVSVDWKNAKPEKVSILSNLGGVCRIRSYYPLEGKGLSTVEDINSNPFYQTPEIKPALIKDQSQLGTTNLKPIYEYDLQTVKGKEYVISLKK</sequence>
<name>I3Z668_BELBD</name>
<dbReference type="SUPFAM" id="SSF48208">
    <property type="entry name" value="Six-hairpin glycosidases"/>
    <property type="match status" value="1"/>
</dbReference>
<dbReference type="PANTHER" id="PTHR31084:SF0">
    <property type="entry name" value="ALPHA-L-FUCOSIDASE 2"/>
    <property type="match status" value="1"/>
</dbReference>
<feature type="domain" description="Glycosyl hydrolase family 95 catalytic" evidence="4">
    <location>
        <begin position="306"/>
        <end position="712"/>
    </location>
</feature>
<dbReference type="FunFam" id="1.50.10.10:FF:000028">
    <property type="entry name" value="Alpha-L-fucosidase 2"/>
    <property type="match status" value="1"/>
</dbReference>
<dbReference type="InterPro" id="IPR016518">
    <property type="entry name" value="Alpha-L-fucosidase"/>
</dbReference>
<dbReference type="EMBL" id="CP003281">
    <property type="protein sequence ID" value="AFL84736.1"/>
    <property type="molecule type" value="Genomic_DNA"/>
</dbReference>
<feature type="domain" description="Alpha fucosidase A-like C-terminal" evidence="3">
    <location>
        <begin position="714"/>
        <end position="776"/>
    </location>
</feature>
<dbReference type="KEGG" id="bbd:Belba_2169"/>
<evidence type="ECO:0000313" key="6">
    <source>
        <dbReference type="Proteomes" id="UP000006050"/>
    </source>
</evidence>
<dbReference type="Pfam" id="PF14498">
    <property type="entry name" value="Glyco_hyd_65N_2"/>
    <property type="match status" value="1"/>
</dbReference>
<dbReference type="InterPro" id="IPR012341">
    <property type="entry name" value="6hp_glycosidase-like_sf"/>
</dbReference>
<evidence type="ECO:0000259" key="4">
    <source>
        <dbReference type="Pfam" id="PF22124"/>
    </source>
</evidence>
<dbReference type="PANTHER" id="PTHR31084">
    <property type="entry name" value="ALPHA-L-FUCOSIDASE 2"/>
    <property type="match status" value="1"/>
</dbReference>
<dbReference type="PATRIC" id="fig|866536.3.peg.2235"/>
<dbReference type="STRING" id="866536.Belba_2169"/>
<evidence type="ECO:0000313" key="5">
    <source>
        <dbReference type="EMBL" id="AFL84736.1"/>
    </source>
</evidence>
<gene>
    <name evidence="5" type="ordered locus">Belba_2169</name>
</gene>
<dbReference type="GO" id="GO:0005975">
    <property type="term" value="P:carbohydrate metabolic process"/>
    <property type="evidence" value="ECO:0007669"/>
    <property type="project" value="InterPro"/>
</dbReference>
<dbReference type="Pfam" id="PF22124">
    <property type="entry name" value="Glyco_hydro_95_cat"/>
    <property type="match status" value="1"/>
</dbReference>